<feature type="chain" id="PRO_5037893923" evidence="2">
    <location>
        <begin position="23"/>
        <end position="609"/>
    </location>
</feature>
<evidence type="ECO:0000313" key="4">
    <source>
        <dbReference type="Proteomes" id="UP000635071"/>
    </source>
</evidence>
<comment type="caution">
    <text evidence="3">The sequence shown here is derived from an EMBL/GenBank/DDBJ whole genome shotgun (WGS) entry which is preliminary data.</text>
</comment>
<name>A0A916ZY09_9SPHN</name>
<dbReference type="Proteomes" id="UP000635071">
    <property type="component" value="Unassembled WGS sequence"/>
</dbReference>
<proteinExistence type="predicted"/>
<keyword evidence="4" id="KW-1185">Reference proteome</keyword>
<keyword evidence="2" id="KW-0732">Signal</keyword>
<evidence type="ECO:0000256" key="2">
    <source>
        <dbReference type="SAM" id="SignalP"/>
    </source>
</evidence>
<organism evidence="3 4">
    <name type="scientific">Sandarakinorhabdus glacialis</name>
    <dbReference type="NCBI Taxonomy" id="1614636"/>
    <lineage>
        <taxon>Bacteria</taxon>
        <taxon>Pseudomonadati</taxon>
        <taxon>Pseudomonadota</taxon>
        <taxon>Alphaproteobacteria</taxon>
        <taxon>Sphingomonadales</taxon>
        <taxon>Sphingosinicellaceae</taxon>
        <taxon>Sandarakinorhabdus</taxon>
    </lineage>
</organism>
<accession>A0A916ZY09</accession>
<dbReference type="EMBL" id="BMJM01000010">
    <property type="protein sequence ID" value="GGE18051.1"/>
    <property type="molecule type" value="Genomic_DNA"/>
</dbReference>
<feature type="region of interest" description="Disordered" evidence="1">
    <location>
        <begin position="24"/>
        <end position="84"/>
    </location>
</feature>
<sequence>MRIALRPAVLAAATLTLGLAHPASGQQAPAVPQAQPQQQQPSNAGPKSLLPDVFDSPAPAPAAPADTGPPVYESGAAPAPAPPPLLPPLLAPPVPLPPEPVDPFATQITGRDITVFGPLTPEIGGYGIATFTGSRGTFLSGLANRVTAPIASRWASITLRRALLSESTTPYGIGPGDWVAARASLLLRMGEIDGAKALVDGVPIDRYSPFLYRIAGQTALAAADIGGLCPIAETARMLSRDPLWPLAVGMCAALQGDDATAASIFDALGNDEQSVDRFDLRLAERIATLVGGAGRASNIDWNEAPPLTLFRFGVATAAGVMVPPDALAALGPARFGWLVRAPNLDPEARRAAIGPATVQGSMSAAELAGAIAIDAATPDAAGAAAAPGNADSRGDRLRIASAGTRLGDRLVALRAIWAEGEDPYAGLLESATAAARLSPTAGSAADSAQIIAALLAAGDTVAAARWWPVADDAAAKVRAQAWALLAAGTGTVEVTPSAFRDWRSTSGADDRRAAMLFAALAGLGVTTGSDWDGLRTDLLPRNTNSWSRAIDAAGRARRTGEVTLLAATGLQGPWADVPPLHLHHIVQALVRSGRTTEARLIAAEALTRG</sequence>
<gene>
    <name evidence="3" type="ORF">GCM10011529_25700</name>
</gene>
<dbReference type="AlphaFoldDB" id="A0A916ZY09"/>
<protein>
    <submittedName>
        <fullName evidence="3">Uncharacterized protein</fullName>
    </submittedName>
</protein>
<evidence type="ECO:0000256" key="1">
    <source>
        <dbReference type="SAM" id="MobiDB-lite"/>
    </source>
</evidence>
<reference evidence="3" key="2">
    <citation type="submission" date="2020-09" db="EMBL/GenBank/DDBJ databases">
        <authorList>
            <person name="Sun Q."/>
            <person name="Zhou Y."/>
        </authorList>
    </citation>
    <scope>NUCLEOTIDE SEQUENCE</scope>
    <source>
        <strain evidence="3">CGMCC 1.15519</strain>
    </source>
</reference>
<feature type="compositionally biased region" description="Low complexity" evidence="1">
    <location>
        <begin position="24"/>
        <end position="46"/>
    </location>
</feature>
<reference evidence="3" key="1">
    <citation type="journal article" date="2014" name="Int. J. Syst. Evol. Microbiol.">
        <title>Complete genome sequence of Corynebacterium casei LMG S-19264T (=DSM 44701T), isolated from a smear-ripened cheese.</title>
        <authorList>
            <consortium name="US DOE Joint Genome Institute (JGI-PGF)"/>
            <person name="Walter F."/>
            <person name="Albersmeier A."/>
            <person name="Kalinowski J."/>
            <person name="Ruckert C."/>
        </authorList>
    </citation>
    <scope>NUCLEOTIDE SEQUENCE</scope>
    <source>
        <strain evidence="3">CGMCC 1.15519</strain>
    </source>
</reference>
<feature type="signal peptide" evidence="2">
    <location>
        <begin position="1"/>
        <end position="22"/>
    </location>
</feature>
<evidence type="ECO:0000313" key="3">
    <source>
        <dbReference type="EMBL" id="GGE18051.1"/>
    </source>
</evidence>